<proteinExistence type="predicted"/>
<dbReference type="Pfam" id="PF13439">
    <property type="entry name" value="Glyco_transf_4"/>
    <property type="match status" value="1"/>
</dbReference>
<evidence type="ECO:0000256" key="1">
    <source>
        <dbReference type="ARBA" id="ARBA00022679"/>
    </source>
</evidence>
<organism evidence="4 5">
    <name type="scientific">Marinobacter pelagius</name>
    <dbReference type="NCBI Taxonomy" id="379482"/>
    <lineage>
        <taxon>Bacteria</taxon>
        <taxon>Pseudomonadati</taxon>
        <taxon>Pseudomonadota</taxon>
        <taxon>Gammaproteobacteria</taxon>
        <taxon>Pseudomonadales</taxon>
        <taxon>Marinobacteraceae</taxon>
        <taxon>Marinobacter</taxon>
    </lineage>
</organism>
<dbReference type="SUPFAM" id="SSF53756">
    <property type="entry name" value="UDP-Glycosyltransferase/glycogen phosphorylase"/>
    <property type="match status" value="1"/>
</dbReference>
<keyword evidence="4" id="KW-0328">Glycosyltransferase</keyword>
<evidence type="ECO:0000259" key="2">
    <source>
        <dbReference type="Pfam" id="PF00534"/>
    </source>
</evidence>
<dbReference type="PANTHER" id="PTHR46401:SF2">
    <property type="entry name" value="GLYCOSYLTRANSFERASE WBBK-RELATED"/>
    <property type="match status" value="1"/>
</dbReference>
<dbReference type="OrthoDB" id="9801609at2"/>
<dbReference type="Gene3D" id="3.40.50.2000">
    <property type="entry name" value="Glycogen Phosphorylase B"/>
    <property type="match status" value="2"/>
</dbReference>
<dbReference type="GO" id="GO:0009103">
    <property type="term" value="P:lipopolysaccharide biosynthetic process"/>
    <property type="evidence" value="ECO:0007669"/>
    <property type="project" value="TreeGrafter"/>
</dbReference>
<dbReference type="EMBL" id="FOUR01000002">
    <property type="protein sequence ID" value="SFM82256.1"/>
    <property type="molecule type" value="Genomic_DNA"/>
</dbReference>
<dbReference type="CDD" id="cd03809">
    <property type="entry name" value="GT4_MtfB-like"/>
    <property type="match status" value="1"/>
</dbReference>
<accession>A0A1I4TZR2</accession>
<gene>
    <name evidence="4" type="ORF">SAMN04487961_1374</name>
</gene>
<dbReference type="RefSeq" id="WP_092000617.1">
    <property type="nucleotide sequence ID" value="NZ_FOUR01000002.1"/>
</dbReference>
<feature type="domain" description="Glycosyl transferase family 1" evidence="2">
    <location>
        <begin position="226"/>
        <end position="367"/>
    </location>
</feature>
<dbReference type="AlphaFoldDB" id="A0A1I4TZR2"/>
<evidence type="ECO:0000313" key="4">
    <source>
        <dbReference type="EMBL" id="SFM82256.1"/>
    </source>
</evidence>
<dbReference type="Proteomes" id="UP000199339">
    <property type="component" value="Unassembled WGS sequence"/>
</dbReference>
<keyword evidence="1 4" id="KW-0808">Transferase</keyword>
<dbReference type="GO" id="GO:0016757">
    <property type="term" value="F:glycosyltransferase activity"/>
    <property type="evidence" value="ECO:0007669"/>
    <property type="project" value="UniProtKB-KW"/>
</dbReference>
<dbReference type="InterPro" id="IPR028098">
    <property type="entry name" value="Glyco_trans_4-like_N"/>
</dbReference>
<reference evidence="5" key="1">
    <citation type="submission" date="2016-10" db="EMBL/GenBank/DDBJ databases">
        <authorList>
            <person name="Varghese N."/>
            <person name="Submissions S."/>
        </authorList>
    </citation>
    <scope>NUCLEOTIDE SEQUENCE [LARGE SCALE GENOMIC DNA]</scope>
    <source>
        <strain evidence="5">CGMCC 1.6775</strain>
    </source>
</reference>
<keyword evidence="5" id="KW-1185">Reference proteome</keyword>
<evidence type="ECO:0000259" key="3">
    <source>
        <dbReference type="Pfam" id="PF13439"/>
    </source>
</evidence>
<name>A0A1I4TZR2_9GAMM</name>
<dbReference type="Pfam" id="PF00534">
    <property type="entry name" value="Glycos_transf_1"/>
    <property type="match status" value="1"/>
</dbReference>
<feature type="domain" description="Glycosyltransferase subfamily 4-like N-terminal" evidence="3">
    <location>
        <begin position="130"/>
        <end position="201"/>
    </location>
</feature>
<evidence type="ECO:0000313" key="5">
    <source>
        <dbReference type="Proteomes" id="UP000199339"/>
    </source>
</evidence>
<dbReference type="PANTHER" id="PTHR46401">
    <property type="entry name" value="GLYCOSYLTRANSFERASE WBBK-RELATED"/>
    <property type="match status" value="1"/>
</dbReference>
<dbReference type="InterPro" id="IPR001296">
    <property type="entry name" value="Glyco_trans_1"/>
</dbReference>
<sequence length="395" mass="43831">MSSRLLIGLDSLAAPRTGIGYYTEHLVSELMASECAYRIEGVFQGRLLDTQEMLALIDQPESIGPSGNPDEGGRNSLKRRLVSGLKPVVRSIPGAYQARQYVRNVRFRRGLGDIENCLYHEPNYIPLEIPCPTVLTVHDMSHLRHPEYHPRERVAYLGKYLPGAVKSARHIITVSEFTRRELCHFFPEAEDKTTAIHLGVDDIFRARGAAETKQMLAEWGLVHGGYIFSAATLEPRKNLAGLVRAYSSLPSALKKAFPLVLAGGEGWKNHELKSLLARQDSKDHRIILTGRLPRSSLATLMSGARLFVYPSFYEGFGLPIAEARASGVPVMTSDRGATKEVAGKDALLIDPEDFGDALQKALDSETRPVEVYRYSWADTARKTAEIYRRALAGKV</sequence>
<protein>
    <submittedName>
        <fullName evidence="4">Alpha-1,3-rhamnosyl/mannosyltransferase</fullName>
    </submittedName>
</protein>